<dbReference type="AlphaFoldDB" id="A0A974DPS4"/>
<evidence type="ECO:0000313" key="1">
    <source>
        <dbReference type="EMBL" id="OCT94901.1"/>
    </source>
</evidence>
<dbReference type="EMBL" id="CM004468">
    <property type="protein sequence ID" value="OCT94901.1"/>
    <property type="molecule type" value="Genomic_DNA"/>
</dbReference>
<gene>
    <name evidence="1" type="ORF">XELAEV_18012584mg</name>
</gene>
<name>A0A974DPS4_XENLA</name>
<sequence>MYYNFYINKPLPCALSVCFLFICASQKQSLPEHKKDMGQGGCCFKSLLLLGGYLLNSNLSGQDFWGKNSDF</sequence>
<reference evidence="2" key="1">
    <citation type="journal article" date="2016" name="Nature">
        <title>Genome evolution in the allotetraploid frog Xenopus laevis.</title>
        <authorList>
            <person name="Session A.M."/>
            <person name="Uno Y."/>
            <person name="Kwon T."/>
            <person name="Chapman J.A."/>
            <person name="Toyoda A."/>
            <person name="Takahashi S."/>
            <person name="Fukui A."/>
            <person name="Hikosaka A."/>
            <person name="Suzuki A."/>
            <person name="Kondo M."/>
            <person name="van Heeringen S.J."/>
            <person name="Quigley I."/>
            <person name="Heinz S."/>
            <person name="Ogino H."/>
            <person name="Ochi H."/>
            <person name="Hellsten U."/>
            <person name="Lyons J.B."/>
            <person name="Simakov O."/>
            <person name="Putnam N."/>
            <person name="Stites J."/>
            <person name="Kuroki Y."/>
            <person name="Tanaka T."/>
            <person name="Michiue T."/>
            <person name="Watanabe M."/>
            <person name="Bogdanovic O."/>
            <person name="Lister R."/>
            <person name="Georgiou G."/>
            <person name="Paranjpe S.S."/>
            <person name="van Kruijsbergen I."/>
            <person name="Shu S."/>
            <person name="Carlson J."/>
            <person name="Kinoshita T."/>
            <person name="Ohta Y."/>
            <person name="Mawaribuchi S."/>
            <person name="Jenkins J."/>
            <person name="Grimwood J."/>
            <person name="Schmutz J."/>
            <person name="Mitros T."/>
            <person name="Mozaffari S.V."/>
            <person name="Suzuki Y."/>
            <person name="Haramoto Y."/>
            <person name="Yamamoto T.S."/>
            <person name="Takagi C."/>
            <person name="Heald R."/>
            <person name="Miller K."/>
            <person name="Haudenschild C."/>
            <person name="Kitzman J."/>
            <person name="Nakayama T."/>
            <person name="Izutsu Y."/>
            <person name="Robert J."/>
            <person name="Fortriede J."/>
            <person name="Burns K."/>
            <person name="Lotay V."/>
            <person name="Karimi K."/>
            <person name="Yasuoka Y."/>
            <person name="Dichmann D.S."/>
            <person name="Flajnik M.F."/>
            <person name="Houston D.W."/>
            <person name="Shendure J."/>
            <person name="DuPasquier L."/>
            <person name="Vize P.D."/>
            <person name="Zorn A.M."/>
            <person name="Ito M."/>
            <person name="Marcotte E.M."/>
            <person name="Wallingford J.B."/>
            <person name="Ito Y."/>
            <person name="Asashima M."/>
            <person name="Ueno N."/>
            <person name="Matsuda Y."/>
            <person name="Veenstra G.J."/>
            <person name="Fujiyama A."/>
            <person name="Harland R.M."/>
            <person name="Taira M."/>
            <person name="Rokhsar D.S."/>
        </authorList>
    </citation>
    <scope>NUCLEOTIDE SEQUENCE [LARGE SCALE GENOMIC DNA]</scope>
    <source>
        <strain evidence="2">J</strain>
    </source>
</reference>
<proteinExistence type="predicted"/>
<protein>
    <submittedName>
        <fullName evidence="1">Uncharacterized protein</fullName>
    </submittedName>
</protein>
<dbReference type="Proteomes" id="UP000694892">
    <property type="component" value="Chromosome 2L"/>
</dbReference>
<organism evidence="1 2">
    <name type="scientific">Xenopus laevis</name>
    <name type="common">African clawed frog</name>
    <dbReference type="NCBI Taxonomy" id="8355"/>
    <lineage>
        <taxon>Eukaryota</taxon>
        <taxon>Metazoa</taxon>
        <taxon>Chordata</taxon>
        <taxon>Craniata</taxon>
        <taxon>Vertebrata</taxon>
        <taxon>Euteleostomi</taxon>
        <taxon>Amphibia</taxon>
        <taxon>Batrachia</taxon>
        <taxon>Anura</taxon>
        <taxon>Pipoidea</taxon>
        <taxon>Pipidae</taxon>
        <taxon>Xenopodinae</taxon>
        <taxon>Xenopus</taxon>
        <taxon>Xenopus</taxon>
    </lineage>
</organism>
<evidence type="ECO:0000313" key="2">
    <source>
        <dbReference type="Proteomes" id="UP000694892"/>
    </source>
</evidence>
<accession>A0A974DPS4</accession>